<evidence type="ECO:0000256" key="2">
    <source>
        <dbReference type="ARBA" id="ARBA00004123"/>
    </source>
</evidence>
<dbReference type="GO" id="GO:0000981">
    <property type="term" value="F:DNA-binding transcription factor activity, RNA polymerase II-specific"/>
    <property type="evidence" value="ECO:0007669"/>
    <property type="project" value="TreeGrafter"/>
</dbReference>
<dbReference type="PROSITE" id="PS50805">
    <property type="entry name" value="KRAB"/>
    <property type="match status" value="1"/>
</dbReference>
<dbReference type="GO" id="GO:0008270">
    <property type="term" value="F:zinc ion binding"/>
    <property type="evidence" value="ECO:0007669"/>
    <property type="project" value="UniProtKB-KW"/>
</dbReference>
<evidence type="ECO:0000256" key="11">
    <source>
        <dbReference type="ARBA" id="ARBA00023163"/>
    </source>
</evidence>
<evidence type="ECO:0000259" key="16">
    <source>
        <dbReference type="PROSITE" id="PS50157"/>
    </source>
</evidence>
<sequence>MAAIFPEPTVWAPSEQSRVPGVDTLGDQETNLRRDAADPEFFRRKFRWFCYSQEEGPRKTLSQLWDLCMQWLRPDIHTKEQMLALLVFEQFLTVLPGETRIWVKSQHPENNEEVVTLIEDLTQTLEENEDLTTQESAVCQEDTGEDKMMAVIPNTAPSEPITFKELAVNFTRGEWKKLDPSQKELYKEVLLENLKDLEFLGVPVSKLDLISQLKWVKLPRLLEKEISKSPRPGELNEPRSELNDFMDGFTLEKIIESCFKDDGYGLMAEFQKCHAAQKKAHRRDHKGEETDSEKSPSGKNVKQTYDKAKHLGAYLKKSGKYKESKKPFSFHSDLVPNRKEHSAEKSRKCSEGGKDPSDSSNLTEQMKRQKINLADKTQKCSKCGADFIQTSSLKKKSSKCGKCRKKNLHQDTTSNKDEGSETGGKTLKCKKCGKEKPSMCNECGTALSSSSSSLTPPPRTDSGKKPFKCDDCGKGFTLIASLTKHQKIHTGEKAFVCKDCGKLCSDSSSLVQHQRIHTGEKPYECHECGKCFSHSSSLAKHQRIHTGEKPYKCGDCGKAFRQNSCLTRHQRIHTGERPYLCKDCGVTFSHFSTVIYHQRLHSGEKPYKCKQCEKAFPTRSLLSRHQRSHTGVNPYKCKECGKNFRQSSSLNKHLRVHTGEKPYECEHCGTAFSRSTSLAEHVKLHTRSTVYECDICRKIFKGQLSLKKHQASHSKK</sequence>
<dbReference type="Ensembl" id="ENSJJAT00000030988.1">
    <property type="protein sequence ID" value="ENSJJAP00000024406.1"/>
    <property type="gene ID" value="ENSJJAG00000023875.1"/>
</dbReference>
<evidence type="ECO:0000256" key="6">
    <source>
        <dbReference type="ARBA" id="ARBA00022737"/>
    </source>
</evidence>
<dbReference type="Gene3D" id="1.10.4020.10">
    <property type="entry name" value="DNA breaking-rejoining enzymes"/>
    <property type="match status" value="1"/>
</dbReference>
<dbReference type="FunFam" id="3.30.160.60:FF:001540">
    <property type="entry name" value="zinc finger protein 483 isoform X2"/>
    <property type="match status" value="1"/>
</dbReference>
<dbReference type="InterPro" id="IPR013087">
    <property type="entry name" value="Znf_C2H2_type"/>
</dbReference>
<evidence type="ECO:0000256" key="12">
    <source>
        <dbReference type="ARBA" id="ARBA00023242"/>
    </source>
</evidence>
<dbReference type="FunFam" id="3.30.160.60:FF:000295">
    <property type="entry name" value="zinc finger protein 19"/>
    <property type="match status" value="1"/>
</dbReference>
<dbReference type="Pfam" id="PF01352">
    <property type="entry name" value="KRAB"/>
    <property type="match status" value="1"/>
</dbReference>
<dbReference type="GO" id="GO:0005634">
    <property type="term" value="C:nucleus"/>
    <property type="evidence" value="ECO:0007669"/>
    <property type="project" value="UniProtKB-SubCell"/>
</dbReference>
<dbReference type="InterPro" id="IPR001909">
    <property type="entry name" value="KRAB"/>
</dbReference>
<feature type="domain" description="C2H2-type" evidence="16">
    <location>
        <begin position="635"/>
        <end position="662"/>
    </location>
</feature>
<feature type="domain" description="SCAN box" evidence="17">
    <location>
        <begin position="43"/>
        <end position="125"/>
    </location>
</feature>
<comment type="function">
    <text evidence="1">May be involved in transcriptional regulation.</text>
</comment>
<feature type="region of interest" description="Disordered" evidence="15">
    <location>
        <begin position="277"/>
        <end position="306"/>
    </location>
</feature>
<organism evidence="19 20">
    <name type="scientific">Jaculus jaculus</name>
    <name type="common">Lesser Egyptian jerboa</name>
    <dbReference type="NCBI Taxonomy" id="51337"/>
    <lineage>
        <taxon>Eukaryota</taxon>
        <taxon>Metazoa</taxon>
        <taxon>Chordata</taxon>
        <taxon>Craniata</taxon>
        <taxon>Vertebrata</taxon>
        <taxon>Euteleostomi</taxon>
        <taxon>Mammalia</taxon>
        <taxon>Eutheria</taxon>
        <taxon>Euarchontoglires</taxon>
        <taxon>Glires</taxon>
        <taxon>Rodentia</taxon>
        <taxon>Myomorpha</taxon>
        <taxon>Dipodoidea</taxon>
        <taxon>Dipodidae</taxon>
        <taxon>Dipodinae</taxon>
        <taxon>Jaculus</taxon>
    </lineage>
</organism>
<dbReference type="InterPro" id="IPR036051">
    <property type="entry name" value="KRAB_dom_sf"/>
</dbReference>
<evidence type="ECO:0000256" key="3">
    <source>
        <dbReference type="ARBA" id="ARBA00006991"/>
    </source>
</evidence>
<evidence type="ECO:0000256" key="15">
    <source>
        <dbReference type="SAM" id="MobiDB-lite"/>
    </source>
</evidence>
<feature type="compositionally biased region" description="Basic and acidic residues" evidence="15">
    <location>
        <begin position="336"/>
        <end position="357"/>
    </location>
</feature>
<dbReference type="InterPro" id="IPR036236">
    <property type="entry name" value="Znf_C2H2_sf"/>
</dbReference>
<evidence type="ECO:0000259" key="18">
    <source>
        <dbReference type="PROSITE" id="PS50805"/>
    </source>
</evidence>
<dbReference type="Pfam" id="PF02023">
    <property type="entry name" value="SCAN"/>
    <property type="match status" value="1"/>
</dbReference>
<feature type="domain" description="C2H2-type" evidence="16">
    <location>
        <begin position="467"/>
        <end position="494"/>
    </location>
</feature>
<evidence type="ECO:0000313" key="20">
    <source>
        <dbReference type="Proteomes" id="UP000694385"/>
    </source>
</evidence>
<feature type="domain" description="C2H2-type" evidence="16">
    <location>
        <begin position="523"/>
        <end position="550"/>
    </location>
</feature>
<feature type="domain" description="C2H2-type" evidence="16">
    <location>
        <begin position="495"/>
        <end position="522"/>
    </location>
</feature>
<dbReference type="PROSITE" id="PS50157">
    <property type="entry name" value="ZINC_FINGER_C2H2_2"/>
    <property type="match status" value="9"/>
</dbReference>
<dbReference type="PROSITE" id="PS00028">
    <property type="entry name" value="ZINC_FINGER_C2H2_1"/>
    <property type="match status" value="9"/>
</dbReference>
<keyword evidence="9" id="KW-0805">Transcription regulation</keyword>
<dbReference type="CDD" id="cd07765">
    <property type="entry name" value="KRAB_A-box"/>
    <property type="match status" value="1"/>
</dbReference>
<evidence type="ECO:0000256" key="13">
    <source>
        <dbReference type="PROSITE-ProRule" id="PRU00042"/>
    </source>
</evidence>
<keyword evidence="20" id="KW-1185">Reference proteome</keyword>
<dbReference type="InterPro" id="IPR038269">
    <property type="entry name" value="SCAN_sf"/>
</dbReference>
<dbReference type="FunFam" id="3.30.160.60:FF:000557">
    <property type="entry name" value="zinc finger and SCAN domain-containing protein 29"/>
    <property type="match status" value="1"/>
</dbReference>
<reference evidence="19" key="2">
    <citation type="submission" date="2025-09" db="UniProtKB">
        <authorList>
            <consortium name="Ensembl"/>
        </authorList>
    </citation>
    <scope>IDENTIFICATION</scope>
</reference>
<accession>A0A8C5P5X5</accession>
<dbReference type="Proteomes" id="UP000694385">
    <property type="component" value="Unassembled WGS sequence"/>
</dbReference>
<keyword evidence="4" id="KW-0597">Phosphoprotein</keyword>
<evidence type="ECO:0000256" key="1">
    <source>
        <dbReference type="ARBA" id="ARBA00003767"/>
    </source>
</evidence>
<feature type="domain" description="C2H2-type" evidence="16">
    <location>
        <begin position="579"/>
        <end position="606"/>
    </location>
</feature>
<feature type="domain" description="KRAB" evidence="18">
    <location>
        <begin position="161"/>
        <end position="232"/>
    </location>
</feature>
<dbReference type="SMART" id="SM00349">
    <property type="entry name" value="KRAB"/>
    <property type="match status" value="1"/>
</dbReference>
<protein>
    <submittedName>
        <fullName evidence="19">Zinc finger with KRAB and SCAN domains 16</fullName>
    </submittedName>
</protein>
<feature type="domain" description="C2H2-type" evidence="16">
    <location>
        <begin position="691"/>
        <end position="716"/>
    </location>
</feature>
<dbReference type="Gene3D" id="6.10.140.140">
    <property type="match status" value="1"/>
</dbReference>
<dbReference type="SUPFAM" id="SSF109640">
    <property type="entry name" value="KRAB domain (Kruppel-associated box)"/>
    <property type="match status" value="1"/>
</dbReference>
<evidence type="ECO:0000259" key="17">
    <source>
        <dbReference type="PROSITE" id="PS50804"/>
    </source>
</evidence>
<keyword evidence="11" id="KW-0804">Transcription</keyword>
<comment type="similarity">
    <text evidence="3">Belongs to the krueppel C2H2-type zinc-finger protein family.</text>
</comment>
<dbReference type="SUPFAM" id="SSF57667">
    <property type="entry name" value="beta-beta-alpha zinc fingers"/>
    <property type="match status" value="6"/>
</dbReference>
<evidence type="ECO:0000256" key="5">
    <source>
        <dbReference type="ARBA" id="ARBA00022723"/>
    </source>
</evidence>
<name>A0A8C5P5X5_JACJA</name>
<gene>
    <name evidence="19" type="primary">Znf483</name>
</gene>
<dbReference type="PANTHER" id="PTHR23235:SF142">
    <property type="entry name" value="ZINC FINGER PROTEIN 384"/>
    <property type="match status" value="1"/>
</dbReference>
<dbReference type="SUPFAM" id="SSF47353">
    <property type="entry name" value="Retrovirus capsid dimerization domain-like"/>
    <property type="match status" value="1"/>
</dbReference>
<evidence type="ECO:0000256" key="14">
    <source>
        <dbReference type="PROSITE-ProRule" id="PRU00187"/>
    </source>
</evidence>
<dbReference type="SMART" id="SM00431">
    <property type="entry name" value="SCAN"/>
    <property type="match status" value="1"/>
</dbReference>
<dbReference type="AlphaFoldDB" id="A0A8C5P5X5"/>
<dbReference type="PANTHER" id="PTHR23235">
    <property type="entry name" value="KRUEPPEL-LIKE TRANSCRIPTION FACTOR"/>
    <property type="match status" value="1"/>
</dbReference>
<evidence type="ECO:0000256" key="8">
    <source>
        <dbReference type="ARBA" id="ARBA00022833"/>
    </source>
</evidence>
<dbReference type="GO" id="GO:0000978">
    <property type="term" value="F:RNA polymerase II cis-regulatory region sequence-specific DNA binding"/>
    <property type="evidence" value="ECO:0007669"/>
    <property type="project" value="TreeGrafter"/>
</dbReference>
<dbReference type="Pfam" id="PF00096">
    <property type="entry name" value="zf-C2H2"/>
    <property type="match status" value="8"/>
</dbReference>
<dbReference type="OMA" id="VPNRKEH"/>
<keyword evidence="10" id="KW-0238">DNA-binding</keyword>
<dbReference type="PROSITE" id="PS50804">
    <property type="entry name" value="SCAN_BOX"/>
    <property type="match status" value="1"/>
</dbReference>
<keyword evidence="8" id="KW-0862">Zinc</keyword>
<feature type="region of interest" description="Disordered" evidence="15">
    <location>
        <begin position="446"/>
        <end position="466"/>
    </location>
</feature>
<dbReference type="CDD" id="cd07936">
    <property type="entry name" value="SCAN"/>
    <property type="match status" value="1"/>
</dbReference>
<dbReference type="SMART" id="SM00355">
    <property type="entry name" value="ZnF_C2H2"/>
    <property type="match status" value="9"/>
</dbReference>
<keyword evidence="7 13" id="KW-0863">Zinc-finger</keyword>
<feature type="domain" description="C2H2-type" evidence="16">
    <location>
        <begin position="551"/>
        <end position="578"/>
    </location>
</feature>
<dbReference type="FunFam" id="3.30.160.60:FF:000608">
    <property type="entry name" value="zinc finger protein 286A isoform X1"/>
    <property type="match status" value="1"/>
</dbReference>
<dbReference type="GeneTree" id="ENSGT00940000162615"/>
<dbReference type="FunFam" id="1.10.4020.10:FF:000001">
    <property type="entry name" value="zinc finger protein 263 isoform X1"/>
    <property type="match status" value="1"/>
</dbReference>
<proteinExistence type="inferred from homology"/>
<evidence type="ECO:0000256" key="9">
    <source>
        <dbReference type="ARBA" id="ARBA00023015"/>
    </source>
</evidence>
<dbReference type="FunFam" id="3.30.160.60:FF:000512">
    <property type="entry name" value="zinc finger protein 197 isoform X1"/>
    <property type="match status" value="1"/>
</dbReference>
<evidence type="ECO:0000256" key="10">
    <source>
        <dbReference type="ARBA" id="ARBA00023125"/>
    </source>
</evidence>
<dbReference type="FunFam" id="3.30.160.60:FF:002343">
    <property type="entry name" value="Zinc finger protein 33A"/>
    <property type="match status" value="1"/>
</dbReference>
<evidence type="ECO:0000256" key="7">
    <source>
        <dbReference type="ARBA" id="ARBA00022771"/>
    </source>
</evidence>
<dbReference type="FunFam" id="3.30.160.60:FF:000016">
    <property type="entry name" value="zinc finger protein 37 homolog"/>
    <property type="match status" value="1"/>
</dbReference>
<feature type="region of interest" description="Disordered" evidence="15">
    <location>
        <begin position="324"/>
        <end position="363"/>
    </location>
</feature>
<keyword evidence="5" id="KW-0479">Metal-binding</keyword>
<evidence type="ECO:0000313" key="19">
    <source>
        <dbReference type="Ensembl" id="ENSJJAP00000024406.1"/>
    </source>
</evidence>
<feature type="domain" description="C2H2-type" evidence="16">
    <location>
        <begin position="663"/>
        <end position="690"/>
    </location>
</feature>
<dbReference type="Gene3D" id="3.30.160.60">
    <property type="entry name" value="Classic Zinc Finger"/>
    <property type="match status" value="10"/>
</dbReference>
<feature type="domain" description="C2H2-type" evidence="16">
    <location>
        <begin position="607"/>
        <end position="634"/>
    </location>
</feature>
<keyword evidence="12 14" id="KW-0539">Nucleus</keyword>
<feature type="compositionally biased region" description="Basic and acidic residues" evidence="15">
    <location>
        <begin position="285"/>
        <end position="296"/>
    </location>
</feature>
<dbReference type="FunFam" id="3.30.160.60:FF:000737">
    <property type="entry name" value="Zinc finger protein 565"/>
    <property type="match status" value="1"/>
</dbReference>
<evidence type="ECO:0000256" key="4">
    <source>
        <dbReference type="ARBA" id="ARBA00022553"/>
    </source>
</evidence>
<comment type="subcellular location">
    <subcellularLocation>
        <location evidence="2 14">Nucleus</location>
    </subcellularLocation>
</comment>
<keyword evidence="6" id="KW-0677">Repeat</keyword>
<dbReference type="InterPro" id="IPR003309">
    <property type="entry name" value="SCAN_dom"/>
</dbReference>
<reference evidence="19" key="1">
    <citation type="submission" date="2025-08" db="UniProtKB">
        <authorList>
            <consortium name="Ensembl"/>
        </authorList>
    </citation>
    <scope>IDENTIFICATION</scope>
</reference>